<proteinExistence type="predicted"/>
<dbReference type="EMBL" id="PUIO01000043">
    <property type="protein sequence ID" value="PQP19778.1"/>
    <property type="molecule type" value="Genomic_DNA"/>
</dbReference>
<name>A0A2S8IYH8_RHOOP</name>
<gene>
    <name evidence="2" type="ORF">C5613_29580</name>
</gene>
<feature type="region of interest" description="Disordered" evidence="1">
    <location>
        <begin position="37"/>
        <end position="56"/>
    </location>
</feature>
<organism evidence="2 3">
    <name type="scientific">Rhodococcus opacus</name>
    <name type="common">Nocardia opaca</name>
    <dbReference type="NCBI Taxonomy" id="37919"/>
    <lineage>
        <taxon>Bacteria</taxon>
        <taxon>Bacillati</taxon>
        <taxon>Actinomycetota</taxon>
        <taxon>Actinomycetes</taxon>
        <taxon>Mycobacteriales</taxon>
        <taxon>Nocardiaceae</taxon>
        <taxon>Rhodococcus</taxon>
    </lineage>
</organism>
<evidence type="ECO:0000256" key="1">
    <source>
        <dbReference type="SAM" id="MobiDB-lite"/>
    </source>
</evidence>
<dbReference type="Proteomes" id="UP000239290">
    <property type="component" value="Unassembled WGS sequence"/>
</dbReference>
<dbReference type="AlphaFoldDB" id="A0A2S8IYH8"/>
<protein>
    <submittedName>
        <fullName evidence="2">Uncharacterized protein</fullName>
    </submittedName>
</protein>
<comment type="caution">
    <text evidence="2">The sequence shown here is derived from an EMBL/GenBank/DDBJ whole genome shotgun (WGS) entry which is preliminary data.</text>
</comment>
<sequence>MYGGKIQRTCEIGDDTQRRRGKVHEVSAEGVAEQVGGQGFVGGDVERAGHPMAEGLHHSVGDVVRVNDGEREGAMEGKYRQCRYPPGSTPRVRTVVGCRVWRCAPGDPGHRGLGFLLGEQT</sequence>
<accession>A0A2S8IYH8</accession>
<reference evidence="3" key="1">
    <citation type="submission" date="2018-02" db="EMBL/GenBank/DDBJ databases">
        <title>Draft genome sequencing of Rhodococcus opacus KU647198.</title>
        <authorList>
            <person name="Zheng B.-X."/>
        </authorList>
    </citation>
    <scope>NUCLEOTIDE SEQUENCE [LARGE SCALE GENOMIC DNA]</scope>
    <source>
        <strain evidence="3">04-OD7</strain>
    </source>
</reference>
<feature type="compositionally biased region" description="Basic and acidic residues" evidence="1">
    <location>
        <begin position="44"/>
        <end position="56"/>
    </location>
</feature>
<evidence type="ECO:0000313" key="2">
    <source>
        <dbReference type="EMBL" id="PQP19778.1"/>
    </source>
</evidence>
<evidence type="ECO:0000313" key="3">
    <source>
        <dbReference type="Proteomes" id="UP000239290"/>
    </source>
</evidence>